<name>X1AU09_9ZZZZ</name>
<evidence type="ECO:0000256" key="4">
    <source>
        <dbReference type="ARBA" id="ARBA00023004"/>
    </source>
</evidence>
<organism evidence="6">
    <name type="scientific">marine sediment metagenome</name>
    <dbReference type="NCBI Taxonomy" id="412755"/>
    <lineage>
        <taxon>unclassified sequences</taxon>
        <taxon>metagenomes</taxon>
        <taxon>ecological metagenomes</taxon>
    </lineage>
</organism>
<proteinExistence type="predicted"/>
<keyword evidence="3" id="KW-0479">Metal-binding</keyword>
<dbReference type="GO" id="GO:0046872">
    <property type="term" value="F:metal ion binding"/>
    <property type="evidence" value="ECO:0007669"/>
    <property type="project" value="UniProtKB-KW"/>
</dbReference>
<dbReference type="InterPro" id="IPR039661">
    <property type="entry name" value="ELP3"/>
</dbReference>
<evidence type="ECO:0000256" key="3">
    <source>
        <dbReference type="ARBA" id="ARBA00022723"/>
    </source>
</evidence>
<keyword evidence="1" id="KW-0004">4Fe-4S</keyword>
<dbReference type="AlphaFoldDB" id="X1AU09"/>
<keyword evidence="5" id="KW-0411">Iron-sulfur</keyword>
<dbReference type="GO" id="GO:0051539">
    <property type="term" value="F:4 iron, 4 sulfur cluster binding"/>
    <property type="evidence" value="ECO:0007669"/>
    <property type="project" value="UniProtKB-KW"/>
</dbReference>
<gene>
    <name evidence="6" type="ORF">S01H4_05822</name>
</gene>
<dbReference type="InterPro" id="IPR005909">
    <property type="entry name" value="RaSEA"/>
</dbReference>
<sequence length="220" mass="25038">METADKVSVESRPEYVTSKKLSEIKKIVGTKTFEVGIGLETANDYVREHSINKGFSFNNYKKAAEALKKHKFKCKTYVLIKPPFLTEKESIEDCKNTVEAIKPYADTISFNPTNVQRNTVVEHLWKRRQFRPAWLWSVVEILKQSKQITDAHIKCDIAGGGNIRGAHNCKTCDRKILDAIADFSLSQDTKVFNDPDCGCKQNWIDQLDIEDLGFSSLVDM</sequence>
<evidence type="ECO:0000256" key="1">
    <source>
        <dbReference type="ARBA" id="ARBA00022485"/>
    </source>
</evidence>
<dbReference type="SUPFAM" id="SSF102114">
    <property type="entry name" value="Radical SAM enzymes"/>
    <property type="match status" value="1"/>
</dbReference>
<dbReference type="PANTHER" id="PTHR11135:SF0">
    <property type="entry name" value="ELONGATOR COMPLEX PROTEIN 3"/>
    <property type="match status" value="1"/>
</dbReference>
<dbReference type="EMBL" id="BART01001725">
    <property type="protein sequence ID" value="GAG72767.1"/>
    <property type="molecule type" value="Genomic_DNA"/>
</dbReference>
<evidence type="ECO:0000313" key="6">
    <source>
        <dbReference type="EMBL" id="GAG72767.1"/>
    </source>
</evidence>
<dbReference type="GO" id="GO:0002926">
    <property type="term" value="P:tRNA wobble base 5-methoxycarbonylmethyl-2-thiouridinylation"/>
    <property type="evidence" value="ECO:0007669"/>
    <property type="project" value="TreeGrafter"/>
</dbReference>
<evidence type="ECO:0000256" key="5">
    <source>
        <dbReference type="ARBA" id="ARBA00023014"/>
    </source>
</evidence>
<keyword evidence="2" id="KW-0949">S-adenosyl-L-methionine</keyword>
<dbReference type="PANTHER" id="PTHR11135">
    <property type="entry name" value="HISTONE ACETYLTRANSFERASE-RELATED"/>
    <property type="match status" value="1"/>
</dbReference>
<dbReference type="GO" id="GO:0005737">
    <property type="term" value="C:cytoplasm"/>
    <property type="evidence" value="ECO:0007669"/>
    <property type="project" value="TreeGrafter"/>
</dbReference>
<reference evidence="6" key="1">
    <citation type="journal article" date="2014" name="Front. Microbiol.">
        <title>High frequency of phylogenetically diverse reductive dehalogenase-homologous genes in deep subseafloor sedimentary metagenomes.</title>
        <authorList>
            <person name="Kawai M."/>
            <person name="Futagami T."/>
            <person name="Toyoda A."/>
            <person name="Takaki Y."/>
            <person name="Nishi S."/>
            <person name="Hori S."/>
            <person name="Arai W."/>
            <person name="Tsubouchi T."/>
            <person name="Morono Y."/>
            <person name="Uchiyama I."/>
            <person name="Ito T."/>
            <person name="Fujiyama A."/>
            <person name="Inagaki F."/>
            <person name="Takami H."/>
        </authorList>
    </citation>
    <scope>NUCLEOTIDE SEQUENCE</scope>
    <source>
        <strain evidence="6">Expedition CK06-06</strain>
    </source>
</reference>
<accession>X1AU09</accession>
<evidence type="ECO:0000256" key="2">
    <source>
        <dbReference type="ARBA" id="ARBA00022691"/>
    </source>
</evidence>
<comment type="caution">
    <text evidence="6">The sequence shown here is derived from an EMBL/GenBank/DDBJ whole genome shotgun (WGS) entry which is preliminary data.</text>
</comment>
<evidence type="ECO:0008006" key="7">
    <source>
        <dbReference type="Google" id="ProtNLM"/>
    </source>
</evidence>
<dbReference type="NCBIfam" id="TIGR01210">
    <property type="entry name" value="archaeosine biosynthesis radical SAM protein RaSEA"/>
    <property type="match status" value="1"/>
</dbReference>
<dbReference type="InterPro" id="IPR058240">
    <property type="entry name" value="rSAM_sf"/>
</dbReference>
<protein>
    <recommendedName>
        <fullName evidence="7">Elp3/MiaA/NifB-like radical SAM core domain-containing protein</fullName>
    </recommendedName>
</protein>
<keyword evidence="4" id="KW-0408">Iron</keyword>